<evidence type="ECO:0000256" key="8">
    <source>
        <dbReference type="ARBA" id="ARBA00023136"/>
    </source>
</evidence>
<keyword evidence="11" id="KW-1185">Reference proteome</keyword>
<evidence type="ECO:0000256" key="6">
    <source>
        <dbReference type="ARBA" id="ARBA00022927"/>
    </source>
</evidence>
<gene>
    <name evidence="10" type="ORF">FISHEDRAFT_39817</name>
</gene>
<proteinExistence type="inferred from homology"/>
<dbReference type="OrthoDB" id="9986677at2759"/>
<dbReference type="GO" id="GO:0015031">
    <property type="term" value="P:protein transport"/>
    <property type="evidence" value="ECO:0007669"/>
    <property type="project" value="UniProtKB-KW"/>
</dbReference>
<evidence type="ECO:0000256" key="3">
    <source>
        <dbReference type="ARBA" id="ARBA00022448"/>
    </source>
</evidence>
<feature type="transmembrane region" description="Helical" evidence="9">
    <location>
        <begin position="478"/>
        <end position="496"/>
    </location>
</feature>
<dbReference type="EMBL" id="KN881676">
    <property type="protein sequence ID" value="KIY50217.1"/>
    <property type="molecule type" value="Genomic_DNA"/>
</dbReference>
<evidence type="ECO:0000256" key="9">
    <source>
        <dbReference type="SAM" id="Phobius"/>
    </source>
</evidence>
<dbReference type="NCBIfam" id="TIGR00727">
    <property type="entry name" value="ISP4_OPT"/>
    <property type="match status" value="1"/>
</dbReference>
<evidence type="ECO:0000256" key="7">
    <source>
        <dbReference type="ARBA" id="ARBA00022989"/>
    </source>
</evidence>
<evidence type="ECO:0000313" key="11">
    <source>
        <dbReference type="Proteomes" id="UP000054144"/>
    </source>
</evidence>
<feature type="transmembrane region" description="Helical" evidence="9">
    <location>
        <begin position="655"/>
        <end position="675"/>
    </location>
</feature>
<dbReference type="AlphaFoldDB" id="A0A0D7AFM7"/>
<dbReference type="GO" id="GO:0035673">
    <property type="term" value="F:oligopeptide transmembrane transporter activity"/>
    <property type="evidence" value="ECO:0007669"/>
    <property type="project" value="InterPro"/>
</dbReference>
<reference evidence="10 11" key="1">
    <citation type="journal article" date="2015" name="Fungal Genet. Biol.">
        <title>Evolution of novel wood decay mechanisms in Agaricales revealed by the genome sequences of Fistulina hepatica and Cylindrobasidium torrendii.</title>
        <authorList>
            <person name="Floudas D."/>
            <person name="Held B.W."/>
            <person name="Riley R."/>
            <person name="Nagy L.G."/>
            <person name="Koehler G."/>
            <person name="Ransdell A.S."/>
            <person name="Younus H."/>
            <person name="Chow J."/>
            <person name="Chiniquy J."/>
            <person name="Lipzen A."/>
            <person name="Tritt A."/>
            <person name="Sun H."/>
            <person name="Haridas S."/>
            <person name="LaButti K."/>
            <person name="Ohm R.A."/>
            <person name="Kues U."/>
            <person name="Blanchette R.A."/>
            <person name="Grigoriev I.V."/>
            <person name="Minto R.E."/>
            <person name="Hibbett D.S."/>
        </authorList>
    </citation>
    <scope>NUCLEOTIDE SEQUENCE [LARGE SCALE GENOMIC DNA]</scope>
    <source>
        <strain evidence="10 11">ATCC 64428</strain>
    </source>
</reference>
<feature type="transmembrane region" description="Helical" evidence="9">
    <location>
        <begin position="502"/>
        <end position="524"/>
    </location>
</feature>
<feature type="transmembrane region" description="Helical" evidence="9">
    <location>
        <begin position="687"/>
        <end position="718"/>
    </location>
</feature>
<feature type="transmembrane region" description="Helical" evidence="9">
    <location>
        <begin position="352"/>
        <end position="371"/>
    </location>
</feature>
<dbReference type="Proteomes" id="UP000054144">
    <property type="component" value="Unassembled WGS sequence"/>
</dbReference>
<dbReference type="Pfam" id="PF03169">
    <property type="entry name" value="OPT"/>
    <property type="match status" value="1"/>
</dbReference>
<keyword evidence="7 9" id="KW-1133">Transmembrane helix</keyword>
<keyword evidence="4 9" id="KW-0812">Transmembrane</keyword>
<evidence type="ECO:0000256" key="5">
    <source>
        <dbReference type="ARBA" id="ARBA00022856"/>
    </source>
</evidence>
<evidence type="ECO:0000313" key="10">
    <source>
        <dbReference type="EMBL" id="KIY50217.1"/>
    </source>
</evidence>
<evidence type="ECO:0000256" key="1">
    <source>
        <dbReference type="ARBA" id="ARBA00004141"/>
    </source>
</evidence>
<feature type="transmembrane region" description="Helical" evidence="9">
    <location>
        <begin position="280"/>
        <end position="299"/>
    </location>
</feature>
<evidence type="ECO:0000256" key="4">
    <source>
        <dbReference type="ARBA" id="ARBA00022692"/>
    </source>
</evidence>
<dbReference type="InterPro" id="IPR004813">
    <property type="entry name" value="OPT"/>
</dbReference>
<comment type="subcellular location">
    <subcellularLocation>
        <location evidence="1">Membrane</location>
        <topology evidence="1">Multi-pass membrane protein</topology>
    </subcellularLocation>
</comment>
<comment type="similarity">
    <text evidence="2">Belongs to the oligopeptide OPT transporter family.</text>
</comment>
<feature type="transmembrane region" description="Helical" evidence="9">
    <location>
        <begin position="586"/>
        <end position="613"/>
    </location>
</feature>
<feature type="transmembrane region" description="Helical" evidence="9">
    <location>
        <begin position="216"/>
        <end position="237"/>
    </location>
</feature>
<dbReference type="InterPro" id="IPR004648">
    <property type="entry name" value="Oligpept_transpt"/>
</dbReference>
<organism evidence="10 11">
    <name type="scientific">Fistulina hepatica ATCC 64428</name>
    <dbReference type="NCBI Taxonomy" id="1128425"/>
    <lineage>
        <taxon>Eukaryota</taxon>
        <taxon>Fungi</taxon>
        <taxon>Dikarya</taxon>
        <taxon>Basidiomycota</taxon>
        <taxon>Agaricomycotina</taxon>
        <taxon>Agaricomycetes</taxon>
        <taxon>Agaricomycetidae</taxon>
        <taxon>Agaricales</taxon>
        <taxon>Fistulinaceae</taxon>
        <taxon>Fistulina</taxon>
    </lineage>
</organism>
<feature type="transmembrane region" description="Helical" evidence="9">
    <location>
        <begin position="730"/>
        <end position="753"/>
    </location>
</feature>
<keyword evidence="8 9" id="KW-0472">Membrane</keyword>
<sequence>MALAGDLEKAPQPTSVAVYAQGVFDPNFDEEWRYPKADEFRYALGRAYVGPPLSTDKHAPRYDSRSSVFRHDSDSFLEDDSPYPEVRSAVANFDDPDMPCSTPRAWVLGMIFAILIAGTNQFFYLRYPTVQITQVVAQLVIFPLGRAWARIIPVWQLRIVLQLPVPLNLNPGPFNIKEHVLSTIMASVGAPAAYATDIVAVQKIFYFQHWSFTYRWLLIISSQLIGFSMGGVARRFLVSPPSMIWPNALVSCALFNTLHSQEYAGIGSRDGISRERYFTYAFFAAFVWYFFPGYLFQALSTFSWVCWIRPRDIKINQLFGYRSGLGFSIFTFDWNQIAYIGSPLATPWWAEVNVMIGFFIFFWVLTPILYYSNVWFSQYMPISSTSAYDNTGNLYNLTRILKPDATLDVEKYEQYSPLLYSTVFLVAYGTSFLAVTSTITHALIHFIKPIRIHFRRTLQEHPDVHARLMARYPDVPQWYYWCTFVLTFVGACVAVSCWPTGLTIWSLVLALFISLMYLVPIGMIQAVTNRQVGLNVITELIAGFILPGKPVAMMIFKTFGYTTMSQAMQFTVDFKLGHYMKIPPRPMFWCQVFATIAAGTVQLGVQALMFEYIPDLCTTNQKDSFTCASTQVFGTSSIIWGLIGPSRLFTKGHIYYGLLYFFLVGSLSPVILWWLGRRYKIIQYLNFPLIVTGIGSIPPATALNYVGWAVIGFLFQYVVRRRWFPYWAKYNYVLSAALDSGTAVGVVIVYFCLQYPNVGADTIGNWWGNTVFEHTADWEKAPLRSVISGRTFGCVYFSFDDVFIH</sequence>
<dbReference type="GO" id="GO:0016020">
    <property type="term" value="C:membrane"/>
    <property type="evidence" value="ECO:0007669"/>
    <property type="project" value="UniProtKB-SubCell"/>
</dbReference>
<protein>
    <submittedName>
        <fullName evidence="10">Small oligopeptide transporter</fullName>
    </submittedName>
</protein>
<name>A0A0D7AFM7_9AGAR</name>
<evidence type="ECO:0000256" key="2">
    <source>
        <dbReference type="ARBA" id="ARBA00008807"/>
    </source>
</evidence>
<keyword evidence="3" id="KW-0813">Transport</keyword>
<accession>A0A0D7AFM7</accession>
<feature type="transmembrane region" description="Helical" evidence="9">
    <location>
        <begin position="536"/>
        <end position="556"/>
    </location>
</feature>
<feature type="transmembrane region" description="Helical" evidence="9">
    <location>
        <begin position="319"/>
        <end position="340"/>
    </location>
</feature>
<feature type="transmembrane region" description="Helical" evidence="9">
    <location>
        <begin position="418"/>
        <end position="447"/>
    </location>
</feature>
<dbReference type="NCBIfam" id="TIGR00728">
    <property type="entry name" value="OPT_sfam"/>
    <property type="match status" value="1"/>
</dbReference>
<feature type="transmembrane region" description="Helical" evidence="9">
    <location>
        <begin position="105"/>
        <end position="124"/>
    </location>
</feature>
<keyword evidence="5" id="KW-0571">Peptide transport</keyword>
<dbReference type="PANTHER" id="PTHR22601">
    <property type="entry name" value="ISP4 LIKE PROTEIN"/>
    <property type="match status" value="1"/>
</dbReference>
<keyword evidence="6" id="KW-0653">Protein transport</keyword>